<name>A0AA86K036_9BACT</name>
<gene>
    <name evidence="1" type="ORF">DNFV4_00074</name>
</gene>
<proteinExistence type="predicted"/>
<evidence type="ECO:0000313" key="1">
    <source>
        <dbReference type="EMBL" id="CAI4029656.1"/>
    </source>
</evidence>
<protein>
    <submittedName>
        <fullName evidence="1">Uncharacterized protein</fullName>
    </submittedName>
</protein>
<dbReference type="RefSeq" id="WP_289266693.1">
    <property type="nucleotide sequence ID" value="NZ_OX365700.1"/>
</dbReference>
<organism evidence="1 2">
    <name type="scientific">Nitrospira tepida</name>
    <dbReference type="NCBI Taxonomy" id="2973512"/>
    <lineage>
        <taxon>Bacteria</taxon>
        <taxon>Pseudomonadati</taxon>
        <taxon>Nitrospirota</taxon>
        <taxon>Nitrospiria</taxon>
        <taxon>Nitrospirales</taxon>
        <taxon>Nitrospiraceae</taxon>
        <taxon>Nitrospira</taxon>
    </lineage>
</organism>
<dbReference type="KEGG" id="nti:DNFV4_00074"/>
<dbReference type="Proteomes" id="UP001179121">
    <property type="component" value="Chromosome"/>
</dbReference>
<dbReference type="AlphaFoldDB" id="A0AA86K036"/>
<accession>A0AA86K036</accession>
<dbReference type="EMBL" id="OX365700">
    <property type="protein sequence ID" value="CAI4029656.1"/>
    <property type="molecule type" value="Genomic_DNA"/>
</dbReference>
<sequence>MDRIVCQRSLIAALAPGFLGAILLLTPLKSGASPASTAGWVDQLTGFVVVQRGIAQAKDEPGSFDPYIGQVTLVRSLYDRGDWNGSYMAMNRLMDMLEVREGDINPKAADAIWDYCYEVTPPSLHDVKRHKEWWDKRVDWEQFFWEE</sequence>
<keyword evidence="2" id="KW-1185">Reference proteome</keyword>
<evidence type="ECO:0000313" key="2">
    <source>
        <dbReference type="Proteomes" id="UP001179121"/>
    </source>
</evidence>
<reference evidence="1" key="1">
    <citation type="submission" date="2022-10" db="EMBL/GenBank/DDBJ databases">
        <authorList>
            <person name="Koch H."/>
        </authorList>
    </citation>
    <scope>NUCLEOTIDE SEQUENCE</scope>
    <source>
        <strain evidence="1">DNF</strain>
    </source>
</reference>